<feature type="transmembrane region" description="Helical" evidence="8">
    <location>
        <begin position="35"/>
        <end position="51"/>
    </location>
</feature>
<dbReference type="GO" id="GO:0016020">
    <property type="term" value="C:membrane"/>
    <property type="evidence" value="ECO:0007669"/>
    <property type="project" value="UniProtKB-SubCell"/>
</dbReference>
<evidence type="ECO:0000256" key="3">
    <source>
        <dbReference type="ARBA" id="ARBA00022449"/>
    </source>
</evidence>
<feature type="transmembrane region" description="Helical" evidence="8">
    <location>
        <begin position="226"/>
        <end position="253"/>
    </location>
</feature>
<feature type="transmembrane region" description="Helical" evidence="8">
    <location>
        <begin position="57"/>
        <end position="77"/>
    </location>
</feature>
<keyword evidence="7 8" id="KW-0472">Membrane</keyword>
<keyword evidence="3" id="KW-0050">Antiport</keyword>
<dbReference type="AlphaFoldDB" id="A0A7W7Y2Z2"/>
<reference evidence="10 11" key="1">
    <citation type="submission" date="2020-08" db="EMBL/GenBank/DDBJ databases">
        <title>Genomic Encyclopedia of Type Strains, Phase IV (KMG-IV): sequencing the most valuable type-strain genomes for metagenomic binning, comparative biology and taxonomic classification.</title>
        <authorList>
            <person name="Goeker M."/>
        </authorList>
    </citation>
    <scope>NUCLEOTIDE SEQUENCE [LARGE SCALE GENOMIC DNA]</scope>
    <source>
        <strain evidence="10 11">DSM 22071</strain>
    </source>
</reference>
<evidence type="ECO:0000313" key="10">
    <source>
        <dbReference type="EMBL" id="MBB5021140.1"/>
    </source>
</evidence>
<keyword evidence="2" id="KW-0813">Transport</keyword>
<evidence type="ECO:0000256" key="8">
    <source>
        <dbReference type="SAM" id="Phobius"/>
    </source>
</evidence>
<feature type="transmembrane region" description="Helical" evidence="8">
    <location>
        <begin position="361"/>
        <end position="378"/>
    </location>
</feature>
<dbReference type="RefSeq" id="WP_183729265.1">
    <property type="nucleotide sequence ID" value="NZ_JACHID010000002.1"/>
</dbReference>
<dbReference type="InterPro" id="IPR006153">
    <property type="entry name" value="Cation/H_exchanger_TM"/>
</dbReference>
<feature type="transmembrane region" description="Helical" evidence="8">
    <location>
        <begin position="143"/>
        <end position="165"/>
    </location>
</feature>
<feature type="domain" description="Cation/H+ exchanger transmembrane" evidence="9">
    <location>
        <begin position="16"/>
        <end position="382"/>
    </location>
</feature>
<feature type="transmembrane region" description="Helical" evidence="8">
    <location>
        <begin position="329"/>
        <end position="349"/>
    </location>
</feature>
<evidence type="ECO:0000256" key="2">
    <source>
        <dbReference type="ARBA" id="ARBA00022448"/>
    </source>
</evidence>
<dbReference type="Proteomes" id="UP000528322">
    <property type="component" value="Unassembled WGS sequence"/>
</dbReference>
<feature type="transmembrane region" description="Helical" evidence="8">
    <location>
        <begin position="297"/>
        <end position="317"/>
    </location>
</feature>
<keyword evidence="4 8" id="KW-0812">Transmembrane</keyword>
<evidence type="ECO:0000256" key="7">
    <source>
        <dbReference type="ARBA" id="ARBA00023136"/>
    </source>
</evidence>
<organism evidence="10 11">
    <name type="scientific">Desulfurispira natronophila</name>
    <dbReference type="NCBI Taxonomy" id="682562"/>
    <lineage>
        <taxon>Bacteria</taxon>
        <taxon>Pseudomonadati</taxon>
        <taxon>Chrysiogenota</taxon>
        <taxon>Chrysiogenia</taxon>
        <taxon>Chrysiogenales</taxon>
        <taxon>Chrysiogenaceae</taxon>
        <taxon>Desulfurispira</taxon>
    </lineage>
</organism>
<evidence type="ECO:0000256" key="4">
    <source>
        <dbReference type="ARBA" id="ARBA00022692"/>
    </source>
</evidence>
<keyword evidence="6" id="KW-0406">Ion transport</keyword>
<feature type="transmembrane region" description="Helical" evidence="8">
    <location>
        <begin position="171"/>
        <end position="193"/>
    </location>
</feature>
<evidence type="ECO:0000313" key="11">
    <source>
        <dbReference type="Proteomes" id="UP000528322"/>
    </source>
</evidence>
<keyword evidence="11" id="KW-1185">Reference proteome</keyword>
<feature type="transmembrane region" description="Helical" evidence="8">
    <location>
        <begin position="198"/>
        <end position="214"/>
    </location>
</feature>
<sequence>MNPDGIYLLLFFVAGALAVPSVSRRLGLPNAVGEIIFGVILGYMFSVHLVLNTEVVSFLATFGFIVLMYMAGLEIDLEDLKTMPRREIIVIHSYFVALVGVAVVVTWLLNQPPFFILLYCTMAIGLLYPVLREMNLLQRDLGKNLLIIASMGEIYVLLALTFFVIQYDYGITAEALLRISYVLFFSFAAYLFLRLLQLLLWWYPSLASLFLHTGNLNESGVRSNFVIMLAFVSLAILLGIEPIVGAFIGGILFSAVFKEKESIRGSFSVLGNGFLIPIFFIYVGYQFDLGLLLHPEFVINALVFSLAFLLIRLVAVFPFAFSRRSWREVLMVPVATAYPLTLLVAFGQVGLSLNIIDERTASSVVLAAMICALVYPSIMRFMSQRLVVSEARNGNDSVSRER</sequence>
<comment type="subcellular location">
    <subcellularLocation>
        <location evidence="1">Membrane</location>
        <topology evidence="1">Multi-pass membrane protein</topology>
    </subcellularLocation>
</comment>
<dbReference type="Gene3D" id="1.20.1530.20">
    <property type="match status" value="1"/>
</dbReference>
<dbReference type="PANTHER" id="PTHR43562:SF1">
    <property type="entry name" value="NA(+)_H(+) ANTIPORTER YJBQ-RELATED"/>
    <property type="match status" value="1"/>
</dbReference>
<comment type="caution">
    <text evidence="10">The sequence shown here is derived from an EMBL/GenBank/DDBJ whole genome shotgun (WGS) entry which is preliminary data.</text>
</comment>
<protein>
    <submittedName>
        <fullName evidence="10">Kef-type K+ transport system membrane component KefB</fullName>
    </submittedName>
</protein>
<dbReference type="GO" id="GO:1902600">
    <property type="term" value="P:proton transmembrane transport"/>
    <property type="evidence" value="ECO:0007669"/>
    <property type="project" value="InterPro"/>
</dbReference>
<dbReference type="Pfam" id="PF00999">
    <property type="entry name" value="Na_H_Exchanger"/>
    <property type="match status" value="1"/>
</dbReference>
<dbReference type="EMBL" id="JACHID010000002">
    <property type="protein sequence ID" value="MBB5021140.1"/>
    <property type="molecule type" value="Genomic_DNA"/>
</dbReference>
<dbReference type="InterPro" id="IPR038770">
    <property type="entry name" value="Na+/solute_symporter_sf"/>
</dbReference>
<name>A0A7W7Y2Z2_9BACT</name>
<evidence type="ECO:0000256" key="5">
    <source>
        <dbReference type="ARBA" id="ARBA00022989"/>
    </source>
</evidence>
<keyword evidence="5 8" id="KW-1133">Transmembrane helix</keyword>
<gene>
    <name evidence="10" type="ORF">HNR37_000446</name>
</gene>
<accession>A0A7W7Y2Z2</accession>
<evidence type="ECO:0000256" key="6">
    <source>
        <dbReference type="ARBA" id="ARBA00023065"/>
    </source>
</evidence>
<feature type="transmembrane region" description="Helical" evidence="8">
    <location>
        <begin position="6"/>
        <end position="23"/>
    </location>
</feature>
<dbReference type="GO" id="GO:0015297">
    <property type="term" value="F:antiporter activity"/>
    <property type="evidence" value="ECO:0007669"/>
    <property type="project" value="UniProtKB-KW"/>
</dbReference>
<proteinExistence type="predicted"/>
<feature type="transmembrane region" description="Helical" evidence="8">
    <location>
        <begin position="265"/>
        <end position="285"/>
    </location>
</feature>
<evidence type="ECO:0000256" key="1">
    <source>
        <dbReference type="ARBA" id="ARBA00004141"/>
    </source>
</evidence>
<evidence type="ECO:0000259" key="9">
    <source>
        <dbReference type="Pfam" id="PF00999"/>
    </source>
</evidence>
<feature type="transmembrane region" description="Helical" evidence="8">
    <location>
        <begin position="89"/>
        <end position="108"/>
    </location>
</feature>
<dbReference type="PANTHER" id="PTHR43562">
    <property type="entry name" value="NAPA-TYPE SODIUM/HYDROGEN ANTIPORTER"/>
    <property type="match status" value="1"/>
</dbReference>
<feature type="transmembrane region" description="Helical" evidence="8">
    <location>
        <begin position="114"/>
        <end position="131"/>
    </location>
</feature>